<reference evidence="6 7" key="1">
    <citation type="submission" date="2020-10" db="EMBL/GenBank/DDBJ databases">
        <title>Bacillus sp. HD4P25, an endophyte from a halophyte.</title>
        <authorList>
            <person name="Sun J.-Q."/>
        </authorList>
    </citation>
    <scope>NUCLEOTIDE SEQUENCE [LARGE SCALE GENOMIC DNA]</scope>
    <source>
        <strain evidence="6 7">YIM 93174</strain>
    </source>
</reference>
<evidence type="ECO:0000256" key="5">
    <source>
        <dbReference type="HAMAP-Rule" id="MF_01536"/>
    </source>
</evidence>
<proteinExistence type="inferred from homology"/>
<gene>
    <name evidence="6" type="ORF">IMZ08_14735</name>
</gene>
<dbReference type="NCBIfam" id="NF010196">
    <property type="entry name" value="PRK13673.1-3"/>
    <property type="match status" value="1"/>
</dbReference>
<protein>
    <recommendedName>
        <fullName evidence="5">UPF0344 protein IMZ08_14735</fullName>
    </recommendedName>
</protein>
<feature type="transmembrane region" description="Helical" evidence="5">
    <location>
        <begin position="38"/>
        <end position="57"/>
    </location>
</feature>
<dbReference type="EMBL" id="JADCLJ010000022">
    <property type="protein sequence ID" value="MBE4909304.1"/>
    <property type="molecule type" value="Genomic_DNA"/>
</dbReference>
<keyword evidence="7" id="KW-1185">Reference proteome</keyword>
<keyword evidence="1 5" id="KW-1003">Cell membrane</keyword>
<keyword evidence="2 5" id="KW-0812">Transmembrane</keyword>
<dbReference type="InterPro" id="IPR010899">
    <property type="entry name" value="UPF0344"/>
</dbReference>
<keyword evidence="3 5" id="KW-1133">Transmembrane helix</keyword>
<name>A0ABR9QLE1_9BACI</name>
<comment type="caution">
    <text evidence="6">The sequence shown here is derived from an EMBL/GenBank/DDBJ whole genome shotgun (WGS) entry which is preliminary data.</text>
</comment>
<evidence type="ECO:0000313" key="6">
    <source>
        <dbReference type="EMBL" id="MBE4909304.1"/>
    </source>
</evidence>
<dbReference type="HAMAP" id="MF_01536">
    <property type="entry name" value="UPF0344"/>
    <property type="match status" value="1"/>
</dbReference>
<feature type="transmembrane region" description="Helical" evidence="5">
    <location>
        <begin position="63"/>
        <end position="81"/>
    </location>
</feature>
<dbReference type="Pfam" id="PF07457">
    <property type="entry name" value="DUF1516"/>
    <property type="match status" value="1"/>
</dbReference>
<evidence type="ECO:0000256" key="2">
    <source>
        <dbReference type="ARBA" id="ARBA00022692"/>
    </source>
</evidence>
<feature type="transmembrane region" description="Helical" evidence="5">
    <location>
        <begin position="6"/>
        <end position="26"/>
    </location>
</feature>
<evidence type="ECO:0000256" key="1">
    <source>
        <dbReference type="ARBA" id="ARBA00022475"/>
    </source>
</evidence>
<evidence type="ECO:0000256" key="4">
    <source>
        <dbReference type="ARBA" id="ARBA00023136"/>
    </source>
</evidence>
<accession>A0ABR9QLE1</accession>
<comment type="similarity">
    <text evidence="5">Belongs to the UPF0344 family.</text>
</comment>
<evidence type="ECO:0000313" key="7">
    <source>
        <dbReference type="Proteomes" id="UP001516662"/>
    </source>
</evidence>
<comment type="subcellular location">
    <subcellularLocation>
        <location evidence="5">Cell membrane</location>
        <topology evidence="5">Multi-pass membrane protein</topology>
    </subcellularLocation>
</comment>
<organism evidence="6 7">
    <name type="scientific">Litchfieldia luteola</name>
    <dbReference type="NCBI Taxonomy" id="682179"/>
    <lineage>
        <taxon>Bacteria</taxon>
        <taxon>Bacillati</taxon>
        <taxon>Bacillota</taxon>
        <taxon>Bacilli</taxon>
        <taxon>Bacillales</taxon>
        <taxon>Bacillaceae</taxon>
        <taxon>Litchfieldia</taxon>
    </lineage>
</organism>
<dbReference type="Proteomes" id="UP001516662">
    <property type="component" value="Unassembled WGS sequence"/>
</dbReference>
<feature type="transmembrane region" description="Helical" evidence="5">
    <location>
        <begin position="93"/>
        <end position="117"/>
    </location>
</feature>
<evidence type="ECO:0000256" key="3">
    <source>
        <dbReference type="ARBA" id="ARBA00022989"/>
    </source>
</evidence>
<sequence>MTHAHITAWVIALILFFVAVSMQKGAKSKSQKIVHMTLRLFYILIIVTGAILLIGLSSISLMYVLKVLAGIWVIGMLEMILVRGSKGKSTGMFWGQLIVALVVTIYLGLKLPIGFMLF</sequence>
<keyword evidence="4 5" id="KW-0472">Membrane</keyword>
<dbReference type="RefSeq" id="WP_193537819.1">
    <property type="nucleotide sequence ID" value="NZ_JADCLJ010000022.1"/>
</dbReference>